<evidence type="ECO:0000313" key="6">
    <source>
        <dbReference type="Proteomes" id="UP000263957"/>
    </source>
</evidence>
<dbReference type="PANTHER" id="PTHR10724:SF7">
    <property type="entry name" value="SMALL RIBOSOMAL SUBUNIT PROTEIN BS1C"/>
    <property type="match status" value="1"/>
</dbReference>
<dbReference type="AlphaFoldDB" id="A0A356W581"/>
<sequence>LKQTMDNPWTAFLAEHPIGTEIEGEVRGITEFGLFVGLGPDLDGMVHINDIAWDKSGEQAIEAFNKGDIVKAKVLDVDVDKERISLGIKQLSGDPIEAPADGGAGVKRGSTVTCTVTEVTSGGVEVEFGSPAMKSFIRRSDLSRDRADQRPERFAVGDKVDAKVISVDRSSRRVSLSIKALEIAEEAEAVAQYGS</sequence>
<dbReference type="SMART" id="SM00316">
    <property type="entry name" value="S1"/>
    <property type="match status" value="2"/>
</dbReference>
<dbReference type="Pfam" id="PF00575">
    <property type="entry name" value="S1"/>
    <property type="match status" value="2"/>
</dbReference>
<dbReference type="InterPro" id="IPR050437">
    <property type="entry name" value="Ribos_protein_bS1-like"/>
</dbReference>
<dbReference type="GO" id="GO:0006412">
    <property type="term" value="P:translation"/>
    <property type="evidence" value="ECO:0007669"/>
    <property type="project" value="TreeGrafter"/>
</dbReference>
<evidence type="ECO:0000256" key="3">
    <source>
        <dbReference type="ARBA" id="ARBA00023274"/>
    </source>
</evidence>
<dbReference type="InterPro" id="IPR003029">
    <property type="entry name" value="S1_domain"/>
</dbReference>
<dbReference type="GO" id="GO:0003735">
    <property type="term" value="F:structural constituent of ribosome"/>
    <property type="evidence" value="ECO:0007669"/>
    <property type="project" value="TreeGrafter"/>
</dbReference>
<gene>
    <name evidence="5" type="ORF">DD728_04815</name>
</gene>
<dbReference type="Gene3D" id="2.40.50.140">
    <property type="entry name" value="Nucleic acid-binding proteins"/>
    <property type="match status" value="2"/>
</dbReference>
<dbReference type="InterPro" id="IPR012340">
    <property type="entry name" value="NA-bd_OB-fold"/>
</dbReference>
<evidence type="ECO:0000256" key="2">
    <source>
        <dbReference type="ARBA" id="ARBA00022980"/>
    </source>
</evidence>
<feature type="domain" description="S1 motif" evidence="4">
    <location>
        <begin position="19"/>
        <end position="89"/>
    </location>
</feature>
<organism evidence="5 6">
    <name type="scientific">Hyphomonas atlantica</name>
    <dbReference type="NCBI Taxonomy" id="1280948"/>
    <lineage>
        <taxon>Bacteria</taxon>
        <taxon>Pseudomonadati</taxon>
        <taxon>Pseudomonadota</taxon>
        <taxon>Alphaproteobacteria</taxon>
        <taxon>Hyphomonadales</taxon>
        <taxon>Hyphomonadaceae</taxon>
        <taxon>Hyphomonas</taxon>
    </lineage>
</organism>
<feature type="non-terminal residue" evidence="5">
    <location>
        <position position="195"/>
    </location>
</feature>
<comment type="similarity">
    <text evidence="1">Belongs to the bacterial ribosomal protein bS1 family.</text>
</comment>
<comment type="caution">
    <text evidence="5">The sequence shown here is derived from an EMBL/GenBank/DDBJ whole genome shotgun (WGS) entry which is preliminary data.</text>
</comment>
<reference evidence="5 6" key="1">
    <citation type="journal article" date="2018" name="Nat. Biotechnol.">
        <title>A standardized bacterial taxonomy based on genome phylogeny substantially revises the tree of life.</title>
        <authorList>
            <person name="Parks D.H."/>
            <person name="Chuvochina M."/>
            <person name="Waite D.W."/>
            <person name="Rinke C."/>
            <person name="Skarshewski A."/>
            <person name="Chaumeil P.A."/>
            <person name="Hugenholtz P."/>
        </authorList>
    </citation>
    <scope>NUCLEOTIDE SEQUENCE [LARGE SCALE GENOMIC DNA]</scope>
    <source>
        <strain evidence="5">UBA10378</strain>
    </source>
</reference>
<evidence type="ECO:0000313" key="5">
    <source>
        <dbReference type="EMBL" id="HBQ48198.1"/>
    </source>
</evidence>
<evidence type="ECO:0000259" key="4">
    <source>
        <dbReference type="PROSITE" id="PS50126"/>
    </source>
</evidence>
<dbReference type="Proteomes" id="UP000263957">
    <property type="component" value="Unassembled WGS sequence"/>
</dbReference>
<feature type="domain" description="S1 motif" evidence="4">
    <location>
        <begin position="109"/>
        <end position="179"/>
    </location>
</feature>
<dbReference type="PANTHER" id="PTHR10724">
    <property type="entry name" value="30S RIBOSOMAL PROTEIN S1"/>
    <property type="match status" value="1"/>
</dbReference>
<evidence type="ECO:0000256" key="1">
    <source>
        <dbReference type="ARBA" id="ARBA00006767"/>
    </source>
</evidence>
<dbReference type="GO" id="GO:0022627">
    <property type="term" value="C:cytosolic small ribosomal subunit"/>
    <property type="evidence" value="ECO:0007669"/>
    <property type="project" value="TreeGrafter"/>
</dbReference>
<name>A0A356W581_9PROT</name>
<proteinExistence type="inferred from homology"/>
<keyword evidence="3" id="KW-0687">Ribonucleoprotein</keyword>
<keyword evidence="2 5" id="KW-0689">Ribosomal protein</keyword>
<accession>A0A356W581</accession>
<dbReference type="SUPFAM" id="SSF50249">
    <property type="entry name" value="Nucleic acid-binding proteins"/>
    <property type="match status" value="2"/>
</dbReference>
<dbReference type="EMBL" id="DOGS01000098">
    <property type="protein sequence ID" value="HBQ48198.1"/>
    <property type="molecule type" value="Genomic_DNA"/>
</dbReference>
<dbReference type="GO" id="GO:0003729">
    <property type="term" value="F:mRNA binding"/>
    <property type="evidence" value="ECO:0007669"/>
    <property type="project" value="TreeGrafter"/>
</dbReference>
<protein>
    <submittedName>
        <fullName evidence="5">30S ribosomal protein S1</fullName>
    </submittedName>
</protein>
<dbReference type="PROSITE" id="PS50126">
    <property type="entry name" value="S1"/>
    <property type="match status" value="2"/>
</dbReference>
<feature type="non-terminal residue" evidence="5">
    <location>
        <position position="1"/>
    </location>
</feature>